<keyword evidence="14" id="KW-1185">Reference proteome</keyword>
<reference evidence="13 14" key="1">
    <citation type="submission" date="2019-02" db="EMBL/GenBank/DDBJ databases">
        <title>Arcanobacterium bovis sp. nov., isolated from the milk of a cow with mastitis.</title>
        <authorList>
            <person name="Sammra O."/>
            <person name="Foster G."/>
            <person name="Hassan A."/>
            <person name="Alssahen M."/>
            <person name="Laemmler C."/>
            <person name="Borowiak M."/>
            <person name="Malorny B."/>
            <person name="Abdulmawjood A."/>
        </authorList>
    </citation>
    <scope>NUCLEOTIDE SEQUENCE [LARGE SCALE GENOMIC DNA]</scope>
    <source>
        <strain evidence="13 14">C605018/01/1</strain>
    </source>
</reference>
<comment type="similarity">
    <text evidence="2">Belongs to the SUA5 family.</text>
</comment>
<evidence type="ECO:0000256" key="7">
    <source>
        <dbReference type="ARBA" id="ARBA00022695"/>
    </source>
</evidence>
<name>A0A4Q9UZU9_9ACTO</name>
<evidence type="ECO:0000256" key="9">
    <source>
        <dbReference type="ARBA" id="ARBA00022840"/>
    </source>
</evidence>
<dbReference type="GO" id="GO:0000049">
    <property type="term" value="F:tRNA binding"/>
    <property type="evidence" value="ECO:0007669"/>
    <property type="project" value="TreeGrafter"/>
</dbReference>
<sequence length="216" mass="22779">MEIFDCTGLQARHAAIEAAVSVVRAGHVVCLPTDTVYGIGADPFNDDAVTELLAAKSRTRQMPPPVLVHDAEQASTLTAWINDEAMALMENLWPGALTIILPARENIGWDLGETQGTVALRMPDNSIALELLEHTGPLAVTSANKTGRSPATNITQAYEQLGDAVGVYLDGGEAGGGVPSTIIKFSPESPRKVQLIRAGAISAEIIESTANVQVIQ</sequence>
<comment type="subcellular location">
    <subcellularLocation>
        <location evidence="1">Cytoplasm</location>
    </subcellularLocation>
</comment>
<dbReference type="EC" id="2.7.7.87" evidence="3"/>
<dbReference type="InterPro" id="IPR006070">
    <property type="entry name" value="Sua5-like_dom"/>
</dbReference>
<evidence type="ECO:0000256" key="3">
    <source>
        <dbReference type="ARBA" id="ARBA00012584"/>
    </source>
</evidence>
<dbReference type="InterPro" id="IPR050156">
    <property type="entry name" value="TC-AMP_synthase_SUA5"/>
</dbReference>
<evidence type="ECO:0000256" key="5">
    <source>
        <dbReference type="ARBA" id="ARBA00022679"/>
    </source>
</evidence>
<dbReference type="PANTHER" id="PTHR17490">
    <property type="entry name" value="SUA5"/>
    <property type="match status" value="1"/>
</dbReference>
<dbReference type="EMBL" id="SJDT01000004">
    <property type="protein sequence ID" value="TBW21565.1"/>
    <property type="molecule type" value="Genomic_DNA"/>
</dbReference>
<dbReference type="GO" id="GO:0005524">
    <property type="term" value="F:ATP binding"/>
    <property type="evidence" value="ECO:0007669"/>
    <property type="project" value="UniProtKB-KW"/>
</dbReference>
<gene>
    <name evidence="13" type="ORF">EZJ44_06430</name>
</gene>
<keyword evidence="6" id="KW-0819">tRNA processing</keyword>
<dbReference type="PANTHER" id="PTHR17490:SF16">
    <property type="entry name" value="THREONYLCARBAMOYL-AMP SYNTHASE"/>
    <property type="match status" value="1"/>
</dbReference>
<dbReference type="GO" id="GO:0006450">
    <property type="term" value="P:regulation of translational fidelity"/>
    <property type="evidence" value="ECO:0007669"/>
    <property type="project" value="TreeGrafter"/>
</dbReference>
<dbReference type="PROSITE" id="PS51163">
    <property type="entry name" value="YRDC"/>
    <property type="match status" value="1"/>
</dbReference>
<organism evidence="13 14">
    <name type="scientific">Arcanobacterium bovis</name>
    <dbReference type="NCBI Taxonomy" id="2529275"/>
    <lineage>
        <taxon>Bacteria</taxon>
        <taxon>Bacillati</taxon>
        <taxon>Actinomycetota</taxon>
        <taxon>Actinomycetes</taxon>
        <taxon>Actinomycetales</taxon>
        <taxon>Actinomycetaceae</taxon>
        <taxon>Arcanobacterium</taxon>
    </lineage>
</organism>
<dbReference type="Proteomes" id="UP000293036">
    <property type="component" value="Unassembled WGS sequence"/>
</dbReference>
<dbReference type="Gene3D" id="3.90.870.10">
    <property type="entry name" value="DHBP synthase"/>
    <property type="match status" value="1"/>
</dbReference>
<evidence type="ECO:0000256" key="6">
    <source>
        <dbReference type="ARBA" id="ARBA00022694"/>
    </source>
</evidence>
<protein>
    <recommendedName>
        <fullName evidence="10">L-threonylcarbamoyladenylate synthase</fullName>
        <ecNumber evidence="3">2.7.7.87</ecNumber>
    </recommendedName>
    <alternativeName>
        <fullName evidence="10">L-threonylcarbamoyladenylate synthase</fullName>
    </alternativeName>
</protein>
<evidence type="ECO:0000256" key="4">
    <source>
        <dbReference type="ARBA" id="ARBA00022490"/>
    </source>
</evidence>
<keyword evidence="5" id="KW-0808">Transferase</keyword>
<dbReference type="AlphaFoldDB" id="A0A4Q9UZU9"/>
<dbReference type="RefSeq" id="WP_131281453.1">
    <property type="nucleotide sequence ID" value="NZ_JBHSLR010000006.1"/>
</dbReference>
<dbReference type="SUPFAM" id="SSF55821">
    <property type="entry name" value="YrdC/RibB"/>
    <property type="match status" value="1"/>
</dbReference>
<dbReference type="OrthoDB" id="9814580at2"/>
<feature type="domain" description="YrdC-like" evidence="12">
    <location>
        <begin position="13"/>
        <end position="201"/>
    </location>
</feature>
<accession>A0A4Q9UZU9</accession>
<keyword evidence="7" id="KW-0548">Nucleotidyltransferase</keyword>
<dbReference type="GO" id="GO:0003725">
    <property type="term" value="F:double-stranded RNA binding"/>
    <property type="evidence" value="ECO:0007669"/>
    <property type="project" value="InterPro"/>
</dbReference>
<comment type="catalytic activity">
    <reaction evidence="11">
        <text>L-threonine + hydrogencarbonate + ATP = L-threonylcarbamoyladenylate + diphosphate + H2O</text>
        <dbReference type="Rhea" id="RHEA:36407"/>
        <dbReference type="ChEBI" id="CHEBI:15377"/>
        <dbReference type="ChEBI" id="CHEBI:17544"/>
        <dbReference type="ChEBI" id="CHEBI:30616"/>
        <dbReference type="ChEBI" id="CHEBI:33019"/>
        <dbReference type="ChEBI" id="CHEBI:57926"/>
        <dbReference type="ChEBI" id="CHEBI:73682"/>
        <dbReference type="EC" id="2.7.7.87"/>
    </reaction>
</comment>
<keyword evidence="8" id="KW-0547">Nucleotide-binding</keyword>
<dbReference type="GO" id="GO:0061710">
    <property type="term" value="F:L-threonylcarbamoyladenylate synthase"/>
    <property type="evidence" value="ECO:0007669"/>
    <property type="project" value="UniProtKB-EC"/>
</dbReference>
<dbReference type="GO" id="GO:0005737">
    <property type="term" value="C:cytoplasm"/>
    <property type="evidence" value="ECO:0007669"/>
    <property type="project" value="UniProtKB-SubCell"/>
</dbReference>
<evidence type="ECO:0000313" key="13">
    <source>
        <dbReference type="EMBL" id="TBW21565.1"/>
    </source>
</evidence>
<evidence type="ECO:0000256" key="1">
    <source>
        <dbReference type="ARBA" id="ARBA00004496"/>
    </source>
</evidence>
<dbReference type="GO" id="GO:0008033">
    <property type="term" value="P:tRNA processing"/>
    <property type="evidence" value="ECO:0007669"/>
    <property type="project" value="UniProtKB-KW"/>
</dbReference>
<evidence type="ECO:0000256" key="10">
    <source>
        <dbReference type="ARBA" id="ARBA00029774"/>
    </source>
</evidence>
<dbReference type="InterPro" id="IPR017945">
    <property type="entry name" value="DHBP_synth_RibB-like_a/b_dom"/>
</dbReference>
<evidence type="ECO:0000256" key="11">
    <source>
        <dbReference type="ARBA" id="ARBA00048366"/>
    </source>
</evidence>
<proteinExistence type="inferred from homology"/>
<comment type="caution">
    <text evidence="13">The sequence shown here is derived from an EMBL/GenBank/DDBJ whole genome shotgun (WGS) entry which is preliminary data.</text>
</comment>
<evidence type="ECO:0000256" key="2">
    <source>
        <dbReference type="ARBA" id="ARBA00007663"/>
    </source>
</evidence>
<dbReference type="NCBIfam" id="TIGR00057">
    <property type="entry name" value="L-threonylcarbamoyladenylate synthase"/>
    <property type="match status" value="1"/>
</dbReference>
<dbReference type="Pfam" id="PF01300">
    <property type="entry name" value="Sua5_yciO_yrdC"/>
    <property type="match status" value="1"/>
</dbReference>
<keyword evidence="9" id="KW-0067">ATP-binding</keyword>
<keyword evidence="4" id="KW-0963">Cytoplasm</keyword>
<evidence type="ECO:0000313" key="14">
    <source>
        <dbReference type="Proteomes" id="UP000293036"/>
    </source>
</evidence>
<evidence type="ECO:0000256" key="8">
    <source>
        <dbReference type="ARBA" id="ARBA00022741"/>
    </source>
</evidence>
<evidence type="ECO:0000259" key="12">
    <source>
        <dbReference type="PROSITE" id="PS51163"/>
    </source>
</evidence>